<dbReference type="Gene3D" id="1.10.3260.10">
    <property type="entry name" value="DNA ligase, ATP-dependent, N-terminal domain"/>
    <property type="match status" value="1"/>
</dbReference>
<name>A0A0E9NGC8_SAICN</name>
<dbReference type="InterPro" id="IPR000977">
    <property type="entry name" value="DNA_ligase_ATP-dep"/>
</dbReference>
<evidence type="ECO:0000256" key="10">
    <source>
        <dbReference type="ARBA" id="ARBA00023204"/>
    </source>
</evidence>
<evidence type="ECO:0000256" key="14">
    <source>
        <dbReference type="RuleBase" id="RU000617"/>
    </source>
</evidence>
<keyword evidence="12" id="KW-0131">Cell cycle</keyword>
<evidence type="ECO:0000256" key="7">
    <source>
        <dbReference type="ARBA" id="ARBA00022763"/>
    </source>
</evidence>
<organism evidence="18 19">
    <name type="scientific">Saitoella complicata (strain BCRC 22490 / CBS 7301 / JCM 7358 / NBRC 10748 / NRRL Y-17804)</name>
    <dbReference type="NCBI Taxonomy" id="698492"/>
    <lineage>
        <taxon>Eukaryota</taxon>
        <taxon>Fungi</taxon>
        <taxon>Dikarya</taxon>
        <taxon>Ascomycota</taxon>
        <taxon>Taphrinomycotina</taxon>
        <taxon>Taphrinomycotina incertae sedis</taxon>
        <taxon>Saitoella</taxon>
    </lineage>
</organism>
<accession>A0A0E9NGC8</accession>
<keyword evidence="5" id="KW-0235">DNA replication</keyword>
<reference evidence="18 19" key="1">
    <citation type="journal article" date="2011" name="J. Gen. Appl. Microbiol.">
        <title>Draft genome sequencing of the enigmatic yeast Saitoella complicata.</title>
        <authorList>
            <person name="Nishida H."/>
            <person name="Hamamoto M."/>
            <person name="Sugiyama J."/>
        </authorList>
    </citation>
    <scope>NUCLEOTIDE SEQUENCE [LARGE SCALE GENOMIC DNA]</scope>
    <source>
        <strain evidence="18 19">NRRL Y-17804</strain>
    </source>
</reference>
<evidence type="ECO:0000256" key="16">
    <source>
        <dbReference type="SAM" id="MobiDB-lite"/>
    </source>
</evidence>
<comment type="similarity">
    <text evidence="2 15">Belongs to the ATP-dependent DNA ligase family.</text>
</comment>
<dbReference type="GO" id="GO:0005634">
    <property type="term" value="C:nucleus"/>
    <property type="evidence" value="ECO:0007669"/>
    <property type="project" value="UniProtKB-SubCell"/>
</dbReference>
<dbReference type="FunFam" id="2.40.50.140:FF:000062">
    <property type="entry name" value="DNA ligase"/>
    <property type="match status" value="1"/>
</dbReference>
<dbReference type="InterPro" id="IPR036599">
    <property type="entry name" value="DNA_ligase_N_sf"/>
</dbReference>
<gene>
    <name evidence="18" type="ORF">G7K_2930-t1</name>
</gene>
<proteinExistence type="inferred from homology"/>
<dbReference type="PANTHER" id="PTHR45674:SF4">
    <property type="entry name" value="DNA LIGASE 1"/>
    <property type="match status" value="1"/>
</dbReference>
<dbReference type="NCBIfam" id="TIGR00574">
    <property type="entry name" value="dnl1"/>
    <property type="match status" value="1"/>
</dbReference>
<dbReference type="GO" id="GO:0005739">
    <property type="term" value="C:mitochondrion"/>
    <property type="evidence" value="ECO:0007669"/>
    <property type="project" value="TreeGrafter"/>
</dbReference>
<dbReference type="GO" id="GO:0003677">
    <property type="term" value="F:DNA binding"/>
    <property type="evidence" value="ECO:0007669"/>
    <property type="project" value="InterPro"/>
</dbReference>
<dbReference type="GO" id="GO:1903461">
    <property type="term" value="P:Okazaki fragment processing involved in mitotic DNA replication"/>
    <property type="evidence" value="ECO:0007669"/>
    <property type="project" value="TreeGrafter"/>
</dbReference>
<feature type="region of interest" description="Disordered" evidence="16">
    <location>
        <begin position="139"/>
        <end position="160"/>
    </location>
</feature>
<dbReference type="PANTHER" id="PTHR45674">
    <property type="entry name" value="DNA LIGASE 1/3 FAMILY MEMBER"/>
    <property type="match status" value="1"/>
</dbReference>
<dbReference type="PROSITE" id="PS00333">
    <property type="entry name" value="DNA_LIGASE_A2"/>
    <property type="match status" value="1"/>
</dbReference>
<evidence type="ECO:0000256" key="6">
    <source>
        <dbReference type="ARBA" id="ARBA00022741"/>
    </source>
</evidence>
<feature type="region of interest" description="Disordered" evidence="16">
    <location>
        <begin position="1"/>
        <end position="125"/>
    </location>
</feature>
<evidence type="ECO:0000256" key="8">
    <source>
        <dbReference type="ARBA" id="ARBA00022840"/>
    </source>
</evidence>
<dbReference type="AlphaFoldDB" id="A0A0E9NGC8"/>
<reference evidence="18 19" key="3">
    <citation type="journal article" date="2015" name="Genome Announc.">
        <title>Draft Genome Sequence of the Archiascomycetous Yeast Saitoella complicata.</title>
        <authorList>
            <person name="Yamauchi K."/>
            <person name="Kondo S."/>
            <person name="Hamamoto M."/>
            <person name="Takahashi Y."/>
            <person name="Ogura Y."/>
            <person name="Hayashi T."/>
            <person name="Nishida H."/>
        </authorList>
    </citation>
    <scope>NUCLEOTIDE SEQUENCE [LARGE SCALE GENOMIC DNA]</scope>
    <source>
        <strain evidence="18 19">NRRL Y-17804</strain>
    </source>
</reference>
<feature type="domain" description="ATP-dependent DNA ligase family profile" evidence="17">
    <location>
        <begin position="538"/>
        <end position="675"/>
    </location>
</feature>
<dbReference type="Proteomes" id="UP000033140">
    <property type="component" value="Unassembled WGS sequence"/>
</dbReference>
<evidence type="ECO:0000313" key="19">
    <source>
        <dbReference type="Proteomes" id="UP000033140"/>
    </source>
</evidence>
<dbReference type="SUPFAM" id="SSF56091">
    <property type="entry name" value="DNA ligase/mRNA capping enzyme, catalytic domain"/>
    <property type="match status" value="1"/>
</dbReference>
<dbReference type="PROSITE" id="PS50160">
    <property type="entry name" value="DNA_LIGASE_A3"/>
    <property type="match status" value="1"/>
</dbReference>
<keyword evidence="4" id="KW-0132">Cell division</keyword>
<dbReference type="GO" id="GO:0005524">
    <property type="term" value="F:ATP binding"/>
    <property type="evidence" value="ECO:0007669"/>
    <property type="project" value="UniProtKB-KW"/>
</dbReference>
<keyword evidence="19" id="KW-1185">Reference proteome</keyword>
<dbReference type="InterPro" id="IPR012309">
    <property type="entry name" value="DNA_ligase_ATP-dep_C"/>
</dbReference>
<evidence type="ECO:0000313" key="18">
    <source>
        <dbReference type="EMBL" id="GAO48761.1"/>
    </source>
</evidence>
<evidence type="ECO:0000256" key="3">
    <source>
        <dbReference type="ARBA" id="ARBA00022598"/>
    </source>
</evidence>
<keyword evidence="9 14" id="KW-0233">DNA recombination</keyword>
<evidence type="ECO:0000259" key="17">
    <source>
        <dbReference type="PROSITE" id="PS50160"/>
    </source>
</evidence>
<dbReference type="GO" id="GO:0006281">
    <property type="term" value="P:DNA repair"/>
    <property type="evidence" value="ECO:0007669"/>
    <property type="project" value="UniProtKB-KW"/>
</dbReference>
<dbReference type="Pfam" id="PF01068">
    <property type="entry name" value="DNA_ligase_A_M"/>
    <property type="match status" value="1"/>
</dbReference>
<keyword evidence="3 14" id="KW-0436">Ligase</keyword>
<feature type="compositionally biased region" description="Basic and acidic residues" evidence="16">
    <location>
        <begin position="48"/>
        <end position="70"/>
    </location>
</feature>
<dbReference type="EC" id="6.5.1.1" evidence="14"/>
<dbReference type="Gene3D" id="3.30.1490.70">
    <property type="match status" value="1"/>
</dbReference>
<reference evidence="18 19" key="2">
    <citation type="journal article" date="2014" name="J. Gen. Appl. Microbiol.">
        <title>The early diverging ascomycetous budding yeast Saitoella complicata has three histone deacetylases belonging to the Clr6, Hos2, and Rpd3 lineages.</title>
        <authorList>
            <person name="Nishida H."/>
            <person name="Matsumoto T."/>
            <person name="Kondo S."/>
            <person name="Hamamoto M."/>
            <person name="Yoshikawa H."/>
        </authorList>
    </citation>
    <scope>NUCLEOTIDE SEQUENCE [LARGE SCALE GENOMIC DNA]</scope>
    <source>
        <strain evidence="18 19">NRRL Y-17804</strain>
    </source>
</reference>
<keyword evidence="7 14" id="KW-0227">DNA damage</keyword>
<dbReference type="SUPFAM" id="SSF117018">
    <property type="entry name" value="ATP-dependent DNA ligase DNA-binding domain"/>
    <property type="match status" value="1"/>
</dbReference>
<sequence>MPPKKAPGKQATLGSFFAMPAGVKPPVPVKEEKVASSPAIEAGSSPVTEKKEEDVEVAEVKKDDDVKMSDAESDVEPSKKTTKRKVVDSSSESETATPKSPKTKRTKSPPKKQAKTTKRSIIETTNDSIDSAISVSKAAAKEDAATPEAESEVSDKEADVPDAVAKKAAEEIKAFKPAEKTKDWEKEGVPYAALCATFEKIESTTKRLEILSYTSKFFRTVIAASPGSLLQVVYLTINRIAPDYEGVELGIGEGLLIKAISEATGRSIAQVKQDYQETGDLGTVAQRSKGMQPTMFKPKPLTVPSVFSNLKEIATTSGQSSQAKKIGIIKKLLSSCQGNEAKYLIRSLEGKLRIRLAEKTVLTALAQAVVASEADKKGKIAKTEDIVQGEDTLKTVFSNLPSYDIIVPELLNNGVNGLGDRCTLTPGVPLKPMLAKPTKAITEVLDRFENQKFTCEYKYDGERAQIHLTPDGKSKVYSRNSEDMSGRYPDIVSRLERVVNDATKSFVLDCEAVAWDIQEKKILPFQVLSTRKRKDVQEADVKIKVCVFAFDLLYLNGESLLTKSLSERRTKMHEAFQEVEGEFLFAKWMDGQSIEEIQFFLDESVKDSCEGLMVKMLEGPESGYEPSKRSRNWLKIKKDYLAGVGDSLDLVVLGAYHGRGKRTNVYGAFLLGCYNPEAEQWESICKVGTGFSEEDLENHHKVLKEHVIVKPKGYYSVADSGPNKPDVWFEPRVVWELLTADLSLSPTYKAAIGMVNAEKGISLRFPRYLRVRDDKKPEEATTSEQVAEMYRAQASTQKASGGGAGGVDDDFEY</sequence>
<dbReference type="InterPro" id="IPR012308">
    <property type="entry name" value="DNA_ligase_ATP-dep_N"/>
</dbReference>
<evidence type="ECO:0000256" key="5">
    <source>
        <dbReference type="ARBA" id="ARBA00022705"/>
    </source>
</evidence>
<dbReference type="Pfam" id="PF04675">
    <property type="entry name" value="DNA_ligase_A_N"/>
    <property type="match status" value="1"/>
</dbReference>
<evidence type="ECO:0000256" key="1">
    <source>
        <dbReference type="ARBA" id="ARBA00004123"/>
    </source>
</evidence>
<evidence type="ECO:0000256" key="4">
    <source>
        <dbReference type="ARBA" id="ARBA00022618"/>
    </source>
</evidence>
<comment type="subcellular location">
    <subcellularLocation>
        <location evidence="1">Nucleus</location>
    </subcellularLocation>
</comment>
<dbReference type="Gene3D" id="2.40.50.140">
    <property type="entry name" value="Nucleic acid-binding proteins"/>
    <property type="match status" value="1"/>
</dbReference>
<evidence type="ECO:0000256" key="11">
    <source>
        <dbReference type="ARBA" id="ARBA00023242"/>
    </source>
</evidence>
<evidence type="ECO:0000256" key="13">
    <source>
        <dbReference type="ARBA" id="ARBA00034003"/>
    </source>
</evidence>
<dbReference type="EMBL" id="BACD03000017">
    <property type="protein sequence ID" value="GAO48761.1"/>
    <property type="molecule type" value="Genomic_DNA"/>
</dbReference>
<evidence type="ECO:0000256" key="9">
    <source>
        <dbReference type="ARBA" id="ARBA00023172"/>
    </source>
</evidence>
<comment type="caution">
    <text evidence="18">The sequence shown here is derived from an EMBL/GenBank/DDBJ whole genome shotgun (WGS) entry which is preliminary data.</text>
</comment>
<dbReference type="InterPro" id="IPR012310">
    <property type="entry name" value="DNA_ligase_ATP-dep_cent"/>
</dbReference>
<dbReference type="GO" id="GO:0003910">
    <property type="term" value="F:DNA ligase (ATP) activity"/>
    <property type="evidence" value="ECO:0007669"/>
    <property type="project" value="UniProtKB-EC"/>
</dbReference>
<dbReference type="FunFam" id="3.30.470.30:FF:000016">
    <property type="entry name" value="DNA ligase"/>
    <property type="match status" value="1"/>
</dbReference>
<keyword evidence="6 14" id="KW-0547">Nucleotide-binding</keyword>
<dbReference type="InterPro" id="IPR016059">
    <property type="entry name" value="DNA_ligase_ATP-dep_CS"/>
</dbReference>
<dbReference type="GO" id="GO:0051301">
    <property type="term" value="P:cell division"/>
    <property type="evidence" value="ECO:0007669"/>
    <property type="project" value="UniProtKB-KW"/>
</dbReference>
<dbReference type="Pfam" id="PF04679">
    <property type="entry name" value="DNA_ligase_A_C"/>
    <property type="match status" value="1"/>
</dbReference>
<evidence type="ECO:0000256" key="12">
    <source>
        <dbReference type="ARBA" id="ARBA00023306"/>
    </source>
</evidence>
<dbReference type="OMA" id="WIKYKRD"/>
<dbReference type="GO" id="GO:0006310">
    <property type="term" value="P:DNA recombination"/>
    <property type="evidence" value="ECO:0007669"/>
    <property type="project" value="UniProtKB-KW"/>
</dbReference>
<dbReference type="InterPro" id="IPR012340">
    <property type="entry name" value="NA-bd_OB-fold"/>
</dbReference>
<dbReference type="STRING" id="698492.A0A0E9NGC8"/>
<evidence type="ECO:0000256" key="15">
    <source>
        <dbReference type="RuleBase" id="RU004196"/>
    </source>
</evidence>
<keyword evidence="8 14" id="KW-0067">ATP-binding</keyword>
<dbReference type="InterPro" id="IPR050191">
    <property type="entry name" value="ATP-dep_DNA_ligase"/>
</dbReference>
<dbReference type="CDD" id="cd07969">
    <property type="entry name" value="OBF_DNA_ligase_I"/>
    <property type="match status" value="1"/>
</dbReference>
<dbReference type="SUPFAM" id="SSF50249">
    <property type="entry name" value="Nucleic acid-binding proteins"/>
    <property type="match status" value="1"/>
</dbReference>
<protein>
    <recommendedName>
        <fullName evidence="14">DNA ligase</fullName>
        <ecNumber evidence="14">6.5.1.1</ecNumber>
    </recommendedName>
</protein>
<keyword evidence="11" id="KW-0539">Nucleus</keyword>
<dbReference type="Gene3D" id="3.30.470.30">
    <property type="entry name" value="DNA ligase/mRNA capping enzyme"/>
    <property type="match status" value="1"/>
</dbReference>
<comment type="catalytic activity">
    <reaction evidence="13 14">
        <text>ATP + (deoxyribonucleotide)n-3'-hydroxyl + 5'-phospho-(deoxyribonucleotide)m = (deoxyribonucleotide)n+m + AMP + diphosphate.</text>
        <dbReference type="EC" id="6.5.1.1"/>
    </reaction>
</comment>
<evidence type="ECO:0000256" key="2">
    <source>
        <dbReference type="ARBA" id="ARBA00007572"/>
    </source>
</evidence>
<keyword evidence="10 14" id="KW-0234">DNA repair</keyword>
<feature type="compositionally biased region" description="Basic residues" evidence="16">
    <location>
        <begin position="101"/>
        <end position="118"/>
    </location>
</feature>
<dbReference type="CDD" id="cd07900">
    <property type="entry name" value="Adenylation_DNA_ligase_I_Euk"/>
    <property type="match status" value="1"/>
</dbReference>
<dbReference type="GO" id="GO:0071897">
    <property type="term" value="P:DNA biosynthetic process"/>
    <property type="evidence" value="ECO:0007669"/>
    <property type="project" value="InterPro"/>
</dbReference>
<feature type="region of interest" description="Disordered" evidence="16">
    <location>
        <begin position="789"/>
        <end position="813"/>
    </location>
</feature>
<dbReference type="FunFam" id="1.10.3260.10:FF:000001">
    <property type="entry name" value="DNA ligase"/>
    <property type="match status" value="1"/>
</dbReference>
<dbReference type="PROSITE" id="PS00697">
    <property type="entry name" value="DNA_LIGASE_A1"/>
    <property type="match status" value="1"/>
</dbReference>